<keyword evidence="4" id="KW-0067">ATP-binding</keyword>
<feature type="compositionally biased region" description="Low complexity" evidence="8">
    <location>
        <begin position="603"/>
        <end position="615"/>
    </location>
</feature>
<feature type="coiled-coil region" evidence="7">
    <location>
        <begin position="672"/>
        <end position="699"/>
    </location>
</feature>
<feature type="coiled-coil region" evidence="7">
    <location>
        <begin position="527"/>
        <end position="554"/>
    </location>
</feature>
<dbReference type="PANTHER" id="PTHR47969">
    <property type="entry name" value="CHROMOSOME-ASSOCIATED KINESIN KIF4A-RELATED"/>
    <property type="match status" value="1"/>
</dbReference>
<keyword evidence="2" id="KW-0963">Cytoplasm</keyword>
<feature type="compositionally biased region" description="Basic and acidic residues" evidence="8">
    <location>
        <begin position="817"/>
        <end position="833"/>
    </location>
</feature>
<keyword evidence="5 7" id="KW-0175">Coiled coil</keyword>
<feature type="compositionally biased region" description="Basic and acidic residues" evidence="8">
    <location>
        <begin position="1232"/>
        <end position="1243"/>
    </location>
</feature>
<evidence type="ECO:0000259" key="9">
    <source>
        <dbReference type="PROSITE" id="PS50067"/>
    </source>
</evidence>
<dbReference type="InterPro" id="IPR019821">
    <property type="entry name" value="Kinesin_motor_CS"/>
</dbReference>
<feature type="compositionally biased region" description="Low complexity" evidence="8">
    <location>
        <begin position="1291"/>
        <end position="1327"/>
    </location>
</feature>
<comment type="caution">
    <text evidence="10">The sequence shown here is derived from an EMBL/GenBank/DDBJ whole genome shotgun (WGS) entry which is preliminary data.</text>
</comment>
<dbReference type="GO" id="GO:0003777">
    <property type="term" value="F:microtubule motor activity"/>
    <property type="evidence" value="ECO:0007669"/>
    <property type="project" value="InterPro"/>
</dbReference>
<evidence type="ECO:0000313" key="11">
    <source>
        <dbReference type="Proteomes" id="UP000605846"/>
    </source>
</evidence>
<evidence type="ECO:0000256" key="6">
    <source>
        <dbReference type="PROSITE-ProRule" id="PRU00283"/>
    </source>
</evidence>
<dbReference type="InterPro" id="IPR036961">
    <property type="entry name" value="Kinesin_motor_dom_sf"/>
</dbReference>
<feature type="compositionally biased region" description="Polar residues" evidence="8">
    <location>
        <begin position="442"/>
        <end position="452"/>
    </location>
</feature>
<evidence type="ECO:0000256" key="3">
    <source>
        <dbReference type="ARBA" id="ARBA00022741"/>
    </source>
</evidence>
<feature type="region of interest" description="Disordered" evidence="8">
    <location>
        <begin position="409"/>
        <end position="479"/>
    </location>
</feature>
<feature type="region of interest" description="Disordered" evidence="8">
    <location>
        <begin position="1180"/>
        <end position="1250"/>
    </location>
</feature>
<dbReference type="GO" id="GO:0008017">
    <property type="term" value="F:microtubule binding"/>
    <property type="evidence" value="ECO:0007669"/>
    <property type="project" value="InterPro"/>
</dbReference>
<dbReference type="InterPro" id="IPR001752">
    <property type="entry name" value="Kinesin_motor_dom"/>
</dbReference>
<keyword evidence="11" id="KW-1185">Reference proteome</keyword>
<dbReference type="PROSITE" id="PS00411">
    <property type="entry name" value="KINESIN_MOTOR_1"/>
    <property type="match status" value="1"/>
</dbReference>
<dbReference type="GO" id="GO:0007018">
    <property type="term" value="P:microtubule-based movement"/>
    <property type="evidence" value="ECO:0007669"/>
    <property type="project" value="InterPro"/>
</dbReference>
<dbReference type="Gene3D" id="3.40.850.10">
    <property type="entry name" value="Kinesin motor domain"/>
    <property type="match status" value="1"/>
</dbReference>
<dbReference type="PANTHER" id="PTHR47969:SF15">
    <property type="entry name" value="CHROMOSOME-ASSOCIATED KINESIN KIF4A-RELATED"/>
    <property type="match status" value="1"/>
</dbReference>
<feature type="region of interest" description="Disordered" evidence="8">
    <location>
        <begin position="1359"/>
        <end position="1427"/>
    </location>
</feature>
<dbReference type="PRINTS" id="PR00380">
    <property type="entry name" value="KINESINHEAVY"/>
</dbReference>
<evidence type="ECO:0000256" key="5">
    <source>
        <dbReference type="ARBA" id="ARBA00023054"/>
    </source>
</evidence>
<accession>A0A8H7BWX6</accession>
<dbReference type="OrthoDB" id="3176171at2759"/>
<comment type="similarity">
    <text evidence="6">Belongs to the TRAFAC class myosin-kinesin ATPase superfamily. Kinesin family.</text>
</comment>
<feature type="domain" description="Kinesin motor" evidence="9">
    <location>
        <begin position="1"/>
        <end position="252"/>
    </location>
</feature>
<dbReference type="SMART" id="SM00129">
    <property type="entry name" value="KISc"/>
    <property type="match status" value="1"/>
</dbReference>
<dbReference type="PROSITE" id="PS50067">
    <property type="entry name" value="KINESIN_MOTOR_2"/>
    <property type="match status" value="1"/>
</dbReference>
<comment type="subcellular location">
    <subcellularLocation>
        <location evidence="1">Cytoplasm</location>
    </subcellularLocation>
</comment>
<dbReference type="GO" id="GO:0051231">
    <property type="term" value="P:spindle elongation"/>
    <property type="evidence" value="ECO:0007669"/>
    <property type="project" value="TreeGrafter"/>
</dbReference>
<evidence type="ECO:0000256" key="7">
    <source>
        <dbReference type="SAM" id="Coils"/>
    </source>
</evidence>
<gene>
    <name evidence="10" type="primary">KIF21B_1</name>
    <name evidence="10" type="ORF">EC973_000022</name>
</gene>
<dbReference type="GO" id="GO:0005737">
    <property type="term" value="C:cytoplasm"/>
    <property type="evidence" value="ECO:0007669"/>
    <property type="project" value="UniProtKB-SubCell"/>
</dbReference>
<feature type="coiled-coil region" evidence="7">
    <location>
        <begin position="269"/>
        <end position="321"/>
    </location>
</feature>
<feature type="region of interest" description="Disordered" evidence="8">
    <location>
        <begin position="597"/>
        <end position="624"/>
    </location>
</feature>
<dbReference type="GO" id="GO:0007052">
    <property type="term" value="P:mitotic spindle organization"/>
    <property type="evidence" value="ECO:0007669"/>
    <property type="project" value="TreeGrafter"/>
</dbReference>
<feature type="compositionally biased region" description="Polar residues" evidence="8">
    <location>
        <begin position="1388"/>
        <end position="1409"/>
    </location>
</feature>
<feature type="region of interest" description="Disordered" evidence="8">
    <location>
        <begin position="814"/>
        <end position="833"/>
    </location>
</feature>
<dbReference type="GO" id="GO:0005875">
    <property type="term" value="C:microtubule associated complex"/>
    <property type="evidence" value="ECO:0007669"/>
    <property type="project" value="TreeGrafter"/>
</dbReference>
<protein>
    <submittedName>
        <fullName evidence="10">Kinesin-like protein kif21b</fullName>
    </submittedName>
</protein>
<name>A0A8H7BWX6_9FUNG</name>
<evidence type="ECO:0000313" key="10">
    <source>
        <dbReference type="EMBL" id="KAF7732750.1"/>
    </source>
</evidence>
<dbReference type="GO" id="GO:0005524">
    <property type="term" value="F:ATP binding"/>
    <property type="evidence" value="ECO:0007669"/>
    <property type="project" value="UniProtKB-KW"/>
</dbReference>
<feature type="region of interest" description="Disordered" evidence="8">
    <location>
        <begin position="1291"/>
        <end position="1347"/>
    </location>
</feature>
<dbReference type="Pfam" id="PF00225">
    <property type="entry name" value="Kinesin"/>
    <property type="match status" value="1"/>
</dbReference>
<dbReference type="Proteomes" id="UP000605846">
    <property type="component" value="Unassembled WGS sequence"/>
</dbReference>
<evidence type="ECO:0000256" key="1">
    <source>
        <dbReference type="ARBA" id="ARBA00004496"/>
    </source>
</evidence>
<sequence>MGTGLDSAANPENEGIVPRCIVELFRTLQERTENPDYTYEVYVSFLELYNEELIDLLNPQSKRKSNSHNTEVSIREDIAGNIYWSGVKEERCHSPEELLGFLAQGSLCRTTGSTEMNTVSSRSHAIFSVILKQTRPADDESQEMHSVTSKFHFVDLAGSERLKRTHAQGDRAREGIAINSGLLALGNVISALGDETRRAAHVPYRDSKLTRLLQDSLGGNSQTLMLACVSPADTNFMETLNTLKYANRARNIKNRVTINQDFAGSSIEVNQLRALVSRLRMEIASLRADGATDSFGGNDEIRSLRAEVVRLRDRIQDMTTNMIQVTSERDTLRMERDLGEFMMNEGDTQNDTQTNNIQMHPIIAEYQKTIQELNNDLADTRDRLAFLENMRSSARAMAMANSMPSISASLSNSALQDKPVPQMSVSSQRRRKFRRRRPGRISATSSTATNGGRSSKTTSKNSSRRMKISKSISKERKRNITTDVLHEEEDEGYVNDISEEDVRNEVKESIAKARAEIQRGMEVLELIKPLDETAEQWEAEIKAFEEEQQRLYGEGGLRSTPEDEGHFSCTPSPIHDDYADEIEALAVPSWEDASKPKQALTLSGSSVEQSQASSGRTKVASPTYDLKYSPTHDLKCNPQLVRILHQIQADIKVKEELVSHLEKSETEYAFMRRKFDEKIAKLQTQLADLQRERDIAVMRTKSGFAIKSDISVQMREKQQLIEIRHAYEAKTKSLLSEIQELKRKYAQTTTTIQATRNQNDTLLKSLKINVETLKVEKKRMIKRMRQEAERVREQMSLQERKIQQLQRLQAEANNARRRLEREHEAQKQTLKKRNEEVMINNSQLKQLTNVLKKAVREGGILDERLLGKVSHIMGGNFAVIARGGGHGFPKRNVGARKKVNPVPVKIRASRKKQLLDRALCQYIQGKQAVVEMEQLLVRRERLADEKLELIEERKGIYLAQKESMEMTGQPMDTMALEFMDERIDLISAEISYLSARIRALQSEAAGEDLDHEEAVETIMPPRAEKRVTFADEIVTDPLPNDEWADMDAFEEQYSVPSNAAPELAYDITVKILKSLEPDECKRIAENLVDDIMNLRMSECNRQVTMQNLEKTVMDLRRTLIVMKRAAIATTVENERRIRRLEDRNSNDGDSAIDFKIEEYINSGNTIFDKIYEDGLRGMINTPEPGVDHGFQSPGSPVEFNGDGGSPTSPSTPIANGNRPQSSMKPPAPLADKLNRPLVGDRETTPSPDRFYNMIQKRLSWQQRTGGSESPIPITMINPAEFAKYTADRDSSTSSIRSSHLRRSSVSDYSSSQSQNSYNTNSNSSTSQALRKRAHSLQAPAARRRASMRELSANVTEYEELHYPQPPSSPLASISQQRSTRRAAVQPTMERSVTPSTGNVFARLSQTPTRASRAKMAYRHSSSSVDDLRKRWEAGERSSSAMSGLFYEA</sequence>
<dbReference type="InterPro" id="IPR027640">
    <property type="entry name" value="Kinesin-like_fam"/>
</dbReference>
<organism evidence="10 11">
    <name type="scientific">Apophysomyces ossiformis</name>
    <dbReference type="NCBI Taxonomy" id="679940"/>
    <lineage>
        <taxon>Eukaryota</taxon>
        <taxon>Fungi</taxon>
        <taxon>Fungi incertae sedis</taxon>
        <taxon>Mucoromycota</taxon>
        <taxon>Mucoromycotina</taxon>
        <taxon>Mucoromycetes</taxon>
        <taxon>Mucorales</taxon>
        <taxon>Mucorineae</taxon>
        <taxon>Mucoraceae</taxon>
        <taxon>Apophysomyces</taxon>
    </lineage>
</organism>
<evidence type="ECO:0000256" key="8">
    <source>
        <dbReference type="SAM" id="MobiDB-lite"/>
    </source>
</evidence>
<feature type="compositionally biased region" description="Polar residues" evidence="8">
    <location>
        <begin position="1205"/>
        <end position="1223"/>
    </location>
</feature>
<evidence type="ECO:0000256" key="4">
    <source>
        <dbReference type="ARBA" id="ARBA00022840"/>
    </source>
</evidence>
<comment type="caution">
    <text evidence="6">Lacks conserved residue(s) required for the propagation of feature annotation.</text>
</comment>
<proteinExistence type="inferred from homology"/>
<dbReference type="EMBL" id="JABAYA010000001">
    <property type="protein sequence ID" value="KAF7732750.1"/>
    <property type="molecule type" value="Genomic_DNA"/>
</dbReference>
<reference evidence="10" key="1">
    <citation type="submission" date="2020-01" db="EMBL/GenBank/DDBJ databases">
        <title>Genome Sequencing of Three Apophysomyces-Like Fungal Strains Confirms a Novel Fungal Genus in the Mucoromycota with divergent Burkholderia-like Endosymbiotic Bacteria.</title>
        <authorList>
            <person name="Stajich J.E."/>
            <person name="Macias A.M."/>
            <person name="Carter-House D."/>
            <person name="Lovett B."/>
            <person name="Kasson L.R."/>
            <person name="Berry K."/>
            <person name="Grigoriev I."/>
            <person name="Chang Y."/>
            <person name="Spatafora J."/>
            <person name="Kasson M.T."/>
        </authorList>
    </citation>
    <scope>NUCLEOTIDE SEQUENCE</scope>
    <source>
        <strain evidence="10">NRRL A-21654</strain>
    </source>
</reference>
<dbReference type="SUPFAM" id="SSF52540">
    <property type="entry name" value="P-loop containing nucleoside triphosphate hydrolases"/>
    <property type="match status" value="1"/>
</dbReference>
<dbReference type="Pfam" id="PF25764">
    <property type="entry name" value="KIF21A_4th"/>
    <property type="match status" value="1"/>
</dbReference>
<dbReference type="InterPro" id="IPR027417">
    <property type="entry name" value="P-loop_NTPase"/>
</dbReference>
<feature type="coiled-coil region" evidence="7">
    <location>
        <begin position="363"/>
        <end position="390"/>
    </location>
</feature>
<evidence type="ECO:0000256" key="2">
    <source>
        <dbReference type="ARBA" id="ARBA00022490"/>
    </source>
</evidence>
<keyword evidence="3" id="KW-0547">Nucleotide-binding</keyword>
<feature type="compositionally biased region" description="Basic residues" evidence="8">
    <location>
        <begin position="428"/>
        <end position="439"/>
    </location>
</feature>